<proteinExistence type="predicted"/>
<comment type="caution">
    <text evidence="1">The sequence shown here is derived from an EMBL/GenBank/DDBJ whole genome shotgun (WGS) entry which is preliminary data.</text>
</comment>
<protein>
    <recommendedName>
        <fullName evidence="3">Phage protein</fullName>
    </recommendedName>
</protein>
<dbReference type="RefSeq" id="WP_166930560.1">
    <property type="nucleotide sequence ID" value="NZ_BAAADD010000001.1"/>
</dbReference>
<organism evidence="1 2">
    <name type="scientific">Rhizomicrobium electricum</name>
    <dbReference type="NCBI Taxonomy" id="480070"/>
    <lineage>
        <taxon>Bacteria</taxon>
        <taxon>Pseudomonadati</taxon>
        <taxon>Pseudomonadota</taxon>
        <taxon>Alphaproteobacteria</taxon>
        <taxon>Micropepsales</taxon>
        <taxon>Micropepsaceae</taxon>
        <taxon>Rhizomicrobium</taxon>
    </lineage>
</organism>
<name>A0ABN1E1B7_9PROT</name>
<evidence type="ECO:0008006" key="3">
    <source>
        <dbReference type="Google" id="ProtNLM"/>
    </source>
</evidence>
<keyword evidence="2" id="KW-1185">Reference proteome</keyword>
<dbReference type="EMBL" id="BAAADD010000001">
    <property type="protein sequence ID" value="GAA0557157.1"/>
    <property type="molecule type" value="Genomic_DNA"/>
</dbReference>
<gene>
    <name evidence="1" type="ORF">GCM10008942_02030</name>
</gene>
<reference evidence="1 2" key="1">
    <citation type="journal article" date="2019" name="Int. J. Syst. Evol. Microbiol.">
        <title>The Global Catalogue of Microorganisms (GCM) 10K type strain sequencing project: providing services to taxonomists for standard genome sequencing and annotation.</title>
        <authorList>
            <consortium name="The Broad Institute Genomics Platform"/>
            <consortium name="The Broad Institute Genome Sequencing Center for Infectious Disease"/>
            <person name="Wu L."/>
            <person name="Ma J."/>
        </authorList>
    </citation>
    <scope>NUCLEOTIDE SEQUENCE [LARGE SCALE GENOMIC DNA]</scope>
    <source>
        <strain evidence="1 2">JCM 15089</strain>
    </source>
</reference>
<evidence type="ECO:0000313" key="1">
    <source>
        <dbReference type="EMBL" id="GAA0557157.1"/>
    </source>
</evidence>
<evidence type="ECO:0000313" key="2">
    <source>
        <dbReference type="Proteomes" id="UP001499951"/>
    </source>
</evidence>
<dbReference type="Proteomes" id="UP001499951">
    <property type="component" value="Unassembled WGS sequence"/>
</dbReference>
<sequence length="69" mass="8001">MQEKIEYLVSYDFGKAGVWGVIKARSPEEIKAKYPELEIVKAIANHFTFDIDNEPEGWLAEMVRERKSV</sequence>
<accession>A0ABN1E1B7</accession>